<feature type="compositionally biased region" description="Basic and acidic residues" evidence="1">
    <location>
        <begin position="17"/>
        <end position="26"/>
    </location>
</feature>
<evidence type="ECO:0000256" key="1">
    <source>
        <dbReference type="SAM" id="MobiDB-lite"/>
    </source>
</evidence>
<feature type="region of interest" description="Disordered" evidence="1">
    <location>
        <begin position="306"/>
        <end position="352"/>
    </location>
</feature>
<proteinExistence type="predicted"/>
<feature type="region of interest" description="Disordered" evidence="1">
    <location>
        <begin position="1"/>
        <end position="54"/>
    </location>
</feature>
<evidence type="ECO:0000313" key="2">
    <source>
        <dbReference type="EMBL" id="KAG9228457.1"/>
    </source>
</evidence>
<feature type="compositionally biased region" description="Polar residues" evidence="1">
    <location>
        <begin position="326"/>
        <end position="336"/>
    </location>
</feature>
<reference evidence="2" key="1">
    <citation type="journal article" date="2021" name="IMA Fungus">
        <title>Genomic characterization of three marine fungi, including Emericellopsis atlantica sp. nov. with signatures of a generalist lifestyle and marine biomass degradation.</title>
        <authorList>
            <person name="Hagestad O.C."/>
            <person name="Hou L."/>
            <person name="Andersen J.H."/>
            <person name="Hansen E.H."/>
            <person name="Altermark B."/>
            <person name="Li C."/>
            <person name="Kuhnert E."/>
            <person name="Cox R.J."/>
            <person name="Crous P.W."/>
            <person name="Spatafora J.W."/>
            <person name="Lail K."/>
            <person name="Amirebrahimi M."/>
            <person name="Lipzen A."/>
            <person name="Pangilinan J."/>
            <person name="Andreopoulos W."/>
            <person name="Hayes R.D."/>
            <person name="Ng V."/>
            <person name="Grigoriev I.V."/>
            <person name="Jackson S.A."/>
            <person name="Sutton T.D.S."/>
            <person name="Dobson A.D.W."/>
            <person name="Rama T."/>
        </authorList>
    </citation>
    <scope>NUCLEOTIDE SEQUENCE</scope>
    <source>
        <strain evidence="2">TRa018bII</strain>
    </source>
</reference>
<protein>
    <submittedName>
        <fullName evidence="2">Uncharacterized protein</fullName>
    </submittedName>
</protein>
<comment type="caution">
    <text evidence="2">The sequence shown here is derived from an EMBL/GenBank/DDBJ whole genome shotgun (WGS) entry which is preliminary data.</text>
</comment>
<accession>A0A9P7Y7U5</accession>
<gene>
    <name evidence="2" type="ORF">BJ875DRAFT_446861</name>
</gene>
<dbReference type="AlphaFoldDB" id="A0A9P7Y7U5"/>
<name>A0A9P7Y7U5_9HELO</name>
<keyword evidence="3" id="KW-1185">Reference proteome</keyword>
<feature type="compositionally biased region" description="Polar residues" evidence="1">
    <location>
        <begin position="376"/>
        <end position="400"/>
    </location>
</feature>
<feature type="region of interest" description="Disordered" evidence="1">
    <location>
        <begin position="376"/>
        <end position="415"/>
    </location>
</feature>
<sequence length="451" mass="50601">MFGSKSDRQNHSSRSQAHRDSKDNRSTNDVLENFKSLSIDDQQPGGGPATEKKKRTNMSGKFWIACPVGCTMSLRDIPNPRPRPMPVYPDTNSRKDMHAYNKAMRLWKQEYSMWEFETCSCEHAYWCKAHGEFVPGIEVKEKITKPRERQTPDDCHKWGYYCKPHKTWVPDADALEDRRLGRPCHTDGYFCKEHNEWIPMVVIRENLAPGEHEQNPSTCHTSNENQASAAMQFDGSPMAAQRELWCDLQPDGYSPAPISYGGYTTGRNLTGPSGLSPYGSGSAVQSSSMTNENHFVGTSSISRWVADSTESRPGTESYGPRDSYNLACSSESNQVPPNEEGFPSSSSSGVQSYSLQSYGAQSELSYIRTSSYYNEPLASSQDGGGQSNQVQVQMDPSGDQNYGKGRLPERGPGSCSYPSAWSDWYLNEEGTCNERYRLLAPNEYDWEDDRT</sequence>
<dbReference type="Proteomes" id="UP000824998">
    <property type="component" value="Unassembled WGS sequence"/>
</dbReference>
<dbReference type="EMBL" id="MU251936">
    <property type="protein sequence ID" value="KAG9228457.1"/>
    <property type="molecule type" value="Genomic_DNA"/>
</dbReference>
<feature type="compositionally biased region" description="Polar residues" evidence="1">
    <location>
        <begin position="27"/>
        <end position="41"/>
    </location>
</feature>
<evidence type="ECO:0000313" key="3">
    <source>
        <dbReference type="Proteomes" id="UP000824998"/>
    </source>
</evidence>
<organism evidence="2 3">
    <name type="scientific">Amylocarpus encephaloides</name>
    <dbReference type="NCBI Taxonomy" id="45428"/>
    <lineage>
        <taxon>Eukaryota</taxon>
        <taxon>Fungi</taxon>
        <taxon>Dikarya</taxon>
        <taxon>Ascomycota</taxon>
        <taxon>Pezizomycotina</taxon>
        <taxon>Leotiomycetes</taxon>
        <taxon>Helotiales</taxon>
        <taxon>Helotiales incertae sedis</taxon>
        <taxon>Amylocarpus</taxon>
    </lineage>
</organism>
<dbReference type="OrthoDB" id="5399597at2759"/>
<feature type="compositionally biased region" description="Basic and acidic residues" evidence="1">
    <location>
        <begin position="1"/>
        <end position="10"/>
    </location>
</feature>